<sequence>MANRKYIHILNMLPFGIFVDAHSYAFSQEKRSHFPLHFPNHQAGNLYLFVDENRLYNICAARTSNDGVGAAKTICRMTESLIMPLSVISLDASLVLQKRQENSCLRRKAGEFRCLKRFILPGFYDSIIAAIPTQSGRGFDGGFLPGI</sequence>
<evidence type="ECO:0000313" key="1">
    <source>
        <dbReference type="EMBL" id="KAK9884885.1"/>
    </source>
</evidence>
<accession>A0AAW1UY31</accession>
<evidence type="ECO:0000313" key="2">
    <source>
        <dbReference type="Proteomes" id="UP001431783"/>
    </source>
</evidence>
<gene>
    <name evidence="1" type="ORF">WA026_009115</name>
</gene>
<dbReference type="Proteomes" id="UP001431783">
    <property type="component" value="Unassembled WGS sequence"/>
</dbReference>
<name>A0AAW1UY31_9CUCU</name>
<dbReference type="AlphaFoldDB" id="A0AAW1UY31"/>
<dbReference type="EMBL" id="JARQZJ010000094">
    <property type="protein sequence ID" value="KAK9884885.1"/>
    <property type="molecule type" value="Genomic_DNA"/>
</dbReference>
<comment type="caution">
    <text evidence="1">The sequence shown here is derived from an EMBL/GenBank/DDBJ whole genome shotgun (WGS) entry which is preliminary data.</text>
</comment>
<proteinExistence type="predicted"/>
<organism evidence="1 2">
    <name type="scientific">Henosepilachna vigintioctopunctata</name>
    <dbReference type="NCBI Taxonomy" id="420089"/>
    <lineage>
        <taxon>Eukaryota</taxon>
        <taxon>Metazoa</taxon>
        <taxon>Ecdysozoa</taxon>
        <taxon>Arthropoda</taxon>
        <taxon>Hexapoda</taxon>
        <taxon>Insecta</taxon>
        <taxon>Pterygota</taxon>
        <taxon>Neoptera</taxon>
        <taxon>Endopterygota</taxon>
        <taxon>Coleoptera</taxon>
        <taxon>Polyphaga</taxon>
        <taxon>Cucujiformia</taxon>
        <taxon>Coccinelloidea</taxon>
        <taxon>Coccinellidae</taxon>
        <taxon>Epilachninae</taxon>
        <taxon>Epilachnini</taxon>
        <taxon>Henosepilachna</taxon>
    </lineage>
</organism>
<protein>
    <submittedName>
        <fullName evidence="1">Uncharacterized protein</fullName>
    </submittedName>
</protein>
<reference evidence="1 2" key="1">
    <citation type="submission" date="2023-03" db="EMBL/GenBank/DDBJ databases">
        <title>Genome insight into feeding habits of ladybird beetles.</title>
        <authorList>
            <person name="Li H.-S."/>
            <person name="Huang Y.-H."/>
            <person name="Pang H."/>
        </authorList>
    </citation>
    <scope>NUCLEOTIDE SEQUENCE [LARGE SCALE GENOMIC DNA]</scope>
    <source>
        <strain evidence="1">SYSU_2023b</strain>
        <tissue evidence="1">Whole body</tissue>
    </source>
</reference>
<keyword evidence="2" id="KW-1185">Reference proteome</keyword>